<organism evidence="8 10">
    <name type="scientific">Devosia limi DSM 17137</name>
    <dbReference type="NCBI Taxonomy" id="1121477"/>
    <lineage>
        <taxon>Bacteria</taxon>
        <taxon>Pseudomonadati</taxon>
        <taxon>Pseudomonadota</taxon>
        <taxon>Alphaproteobacteria</taxon>
        <taxon>Hyphomicrobiales</taxon>
        <taxon>Devosiaceae</taxon>
        <taxon>Devosia</taxon>
    </lineage>
</organism>
<dbReference type="GO" id="GO:0050660">
    <property type="term" value="F:flavin adenine dinucleotide binding"/>
    <property type="evidence" value="ECO:0007669"/>
    <property type="project" value="InterPro"/>
</dbReference>
<keyword evidence="4" id="KW-0274">FAD</keyword>
<dbReference type="EMBL" id="LAJF01000086">
    <property type="protein sequence ID" value="KKB83972.1"/>
    <property type="molecule type" value="Genomic_DNA"/>
</dbReference>
<dbReference type="Gene3D" id="3.50.50.60">
    <property type="entry name" value="FAD/NAD(P)-binding domain"/>
    <property type="match status" value="2"/>
</dbReference>
<dbReference type="InterPro" id="IPR036188">
    <property type="entry name" value="FAD/NAD-bd_sf"/>
</dbReference>
<evidence type="ECO:0000256" key="1">
    <source>
        <dbReference type="ARBA" id="ARBA00001974"/>
    </source>
</evidence>
<comment type="similarity">
    <text evidence="2">Belongs to the GMC oxidoreductase family.</text>
</comment>
<dbReference type="InterPro" id="IPR007867">
    <property type="entry name" value="GMC_OxRtase_C"/>
</dbReference>
<evidence type="ECO:0000259" key="7">
    <source>
        <dbReference type="Pfam" id="PF05199"/>
    </source>
</evidence>
<dbReference type="Pfam" id="PF00732">
    <property type="entry name" value="GMC_oxred_N"/>
    <property type="match status" value="1"/>
</dbReference>
<dbReference type="Pfam" id="PF05199">
    <property type="entry name" value="GMC_oxred_C"/>
    <property type="match status" value="1"/>
</dbReference>
<sequence>MFSEILTKHWDAIVIGSGLGGGSVGRQLAEQGASVLFIERGPANPAQISAQDDPSSDFERGLWQVPVDGTIDGRLQKFHDAFGAGVGGSSTFYAATLERPERSDLDDSPARPHPTGGWPVGYDAYSPYFAEAEKRFFVCGEQDPLSHDLGTLLRPPELPAGDMALIEDFRRHGLHPYRNHMGVRYVPGCTNCLGRACGRNCKMEGRSAGVEPALATGRSALLANCAAIALRGSNNTISHLDVELGGVRHALRAKTYILAAGGFGSPRLLLASRSDQWPDGLANASGLVGRNLMFHLLESVVIWPERRTRISAPSKAITLRDLYWHEGMRLGALQSAGLDALYGEVSYALSTHLTGSALGRLANTLKLNSALARVIYRRRGTGKVFRAIIEDLPYEHNRVVFDPDNPERLQFSYNFSDELRERHRAFRQLLRQRLSGQRTMFLKPKPELDITHACGTLRFGDNPRTSVLNADCRAHDVENLYVADASFFPTSAGINPGLLIAANAIRVADRVLAAMR</sequence>
<dbReference type="RefSeq" id="WP_046135658.1">
    <property type="nucleotide sequence ID" value="NZ_FQVC01000001.1"/>
</dbReference>
<dbReference type="OrthoDB" id="9798604at2"/>
<accession>A0A0F5LQL8</accession>
<reference evidence="9 11" key="2">
    <citation type="submission" date="2016-11" db="EMBL/GenBank/DDBJ databases">
        <authorList>
            <person name="Jaros S."/>
            <person name="Januszkiewicz K."/>
            <person name="Wedrychowicz H."/>
        </authorList>
    </citation>
    <scope>NUCLEOTIDE SEQUENCE [LARGE SCALE GENOMIC DNA]</scope>
    <source>
        <strain evidence="9 11">DSM 17137</strain>
    </source>
</reference>
<gene>
    <name evidence="9" type="ORF">SAMN02745223_00429</name>
    <name evidence="8" type="ORF">VW29_12800</name>
</gene>
<evidence type="ECO:0000313" key="9">
    <source>
        <dbReference type="EMBL" id="SHE45642.1"/>
    </source>
</evidence>
<evidence type="ECO:0000256" key="5">
    <source>
        <dbReference type="ARBA" id="ARBA00023002"/>
    </source>
</evidence>
<keyword evidence="10" id="KW-1185">Reference proteome</keyword>
<dbReference type="SUPFAM" id="SSF51905">
    <property type="entry name" value="FAD/NAD(P)-binding domain"/>
    <property type="match status" value="1"/>
</dbReference>
<evidence type="ECO:0000313" key="11">
    <source>
        <dbReference type="Proteomes" id="UP000184533"/>
    </source>
</evidence>
<dbReference type="AlphaFoldDB" id="A0A0F5LQL8"/>
<dbReference type="PATRIC" id="fig|1121477.3.peg.3715"/>
<dbReference type="Proteomes" id="UP000184533">
    <property type="component" value="Unassembled WGS sequence"/>
</dbReference>
<dbReference type="STRING" id="1121477.SAMN02745223_00429"/>
<evidence type="ECO:0000256" key="3">
    <source>
        <dbReference type="ARBA" id="ARBA00022630"/>
    </source>
</evidence>
<keyword evidence="3" id="KW-0285">Flavoprotein</keyword>
<evidence type="ECO:0000256" key="2">
    <source>
        <dbReference type="ARBA" id="ARBA00010790"/>
    </source>
</evidence>
<proteinExistence type="inferred from homology"/>
<dbReference type="InterPro" id="IPR000172">
    <property type="entry name" value="GMC_OxRdtase_N"/>
</dbReference>
<dbReference type="PANTHER" id="PTHR42784">
    <property type="entry name" value="PYRANOSE 2-OXIDASE"/>
    <property type="match status" value="1"/>
</dbReference>
<evidence type="ECO:0000313" key="8">
    <source>
        <dbReference type="EMBL" id="KKB83972.1"/>
    </source>
</evidence>
<comment type="cofactor">
    <cofactor evidence="1">
        <name>FAD</name>
        <dbReference type="ChEBI" id="CHEBI:57692"/>
    </cofactor>
</comment>
<feature type="domain" description="Glucose-methanol-choline oxidoreductase N-terminal" evidence="6">
    <location>
        <begin position="82"/>
        <end position="296"/>
    </location>
</feature>
<dbReference type="EMBL" id="FQVC01000001">
    <property type="protein sequence ID" value="SHE45642.1"/>
    <property type="molecule type" value="Genomic_DNA"/>
</dbReference>
<dbReference type="InterPro" id="IPR051473">
    <property type="entry name" value="P2Ox-like"/>
</dbReference>
<feature type="domain" description="Glucose-methanol-choline oxidoreductase C-terminal" evidence="7">
    <location>
        <begin position="449"/>
        <end position="504"/>
    </location>
</feature>
<keyword evidence="5" id="KW-0560">Oxidoreductase</keyword>
<dbReference type="Proteomes" id="UP000033608">
    <property type="component" value="Unassembled WGS sequence"/>
</dbReference>
<evidence type="ECO:0000256" key="4">
    <source>
        <dbReference type="ARBA" id="ARBA00022827"/>
    </source>
</evidence>
<name>A0A0F5LQL8_9HYPH</name>
<dbReference type="GO" id="GO:0016614">
    <property type="term" value="F:oxidoreductase activity, acting on CH-OH group of donors"/>
    <property type="evidence" value="ECO:0007669"/>
    <property type="project" value="InterPro"/>
</dbReference>
<evidence type="ECO:0000313" key="10">
    <source>
        <dbReference type="Proteomes" id="UP000033608"/>
    </source>
</evidence>
<evidence type="ECO:0000259" key="6">
    <source>
        <dbReference type="Pfam" id="PF00732"/>
    </source>
</evidence>
<reference evidence="8 10" key="1">
    <citation type="submission" date="2015-03" db="EMBL/GenBank/DDBJ databases">
        <authorList>
            <person name="Hassan Y.I."/>
            <person name="Lepp D."/>
            <person name="Zhou T."/>
        </authorList>
    </citation>
    <scope>NUCLEOTIDE SEQUENCE [LARGE SCALE GENOMIC DNA]</scope>
    <source>
        <strain evidence="8 10">DSM 17137</strain>
    </source>
</reference>
<protein>
    <submittedName>
        <fullName evidence="9">Choline dehydrogenase</fullName>
    </submittedName>
    <submittedName>
        <fullName evidence="8">Glucose-methanol-choline oxidoreductase</fullName>
    </submittedName>
</protein>
<dbReference type="PANTHER" id="PTHR42784:SF1">
    <property type="entry name" value="PYRANOSE 2-OXIDASE"/>
    <property type="match status" value="1"/>
</dbReference>